<feature type="non-terminal residue" evidence="2">
    <location>
        <position position="1"/>
    </location>
</feature>
<protein>
    <recommendedName>
        <fullName evidence="1">Transposase DDE domain-containing protein</fullName>
    </recommendedName>
</protein>
<feature type="domain" description="Transposase DDE" evidence="1">
    <location>
        <begin position="65"/>
        <end position="183"/>
    </location>
</feature>
<proteinExistence type="predicted"/>
<name>X0V3R7_9ZZZZ</name>
<comment type="caution">
    <text evidence="2">The sequence shown here is derived from an EMBL/GenBank/DDBJ whole genome shotgun (WGS) entry which is preliminary data.</text>
</comment>
<evidence type="ECO:0000259" key="1">
    <source>
        <dbReference type="Pfam" id="PF13751"/>
    </source>
</evidence>
<dbReference type="InterPro" id="IPR025668">
    <property type="entry name" value="Tnp_DDE_dom"/>
</dbReference>
<sequence length="197" mass="22240">NETFEKKCQAACGDAGYSSVDELEKIHEQGIKVVVPSQKQALKEKKEDPFDKSHLKYDSVGDCYICPQDHVLKYSYTNNVKRAKVYRGGSACRRCCHFGKCTKQPRGRGISRLLKAELKQKLETQYEEPESQKIYALRKQKVELPFGHIKRNLKVDSFLLRRLDGVKAEASVLASCFNIARMINIIGVTGLIAKLGS</sequence>
<dbReference type="Pfam" id="PF13751">
    <property type="entry name" value="DDE_Tnp_1_6"/>
    <property type="match status" value="1"/>
</dbReference>
<accession>X0V3R7</accession>
<dbReference type="PANTHER" id="PTHR33408">
    <property type="entry name" value="TRANSPOSASE"/>
    <property type="match status" value="1"/>
</dbReference>
<organism evidence="2">
    <name type="scientific">marine sediment metagenome</name>
    <dbReference type="NCBI Taxonomy" id="412755"/>
    <lineage>
        <taxon>unclassified sequences</taxon>
        <taxon>metagenomes</taxon>
        <taxon>ecological metagenomes</taxon>
    </lineage>
</organism>
<dbReference type="AlphaFoldDB" id="X0V3R7"/>
<dbReference type="EMBL" id="BARS01028229">
    <property type="protein sequence ID" value="GAG06012.1"/>
    <property type="molecule type" value="Genomic_DNA"/>
</dbReference>
<reference evidence="2" key="1">
    <citation type="journal article" date="2014" name="Front. Microbiol.">
        <title>High frequency of phylogenetically diverse reductive dehalogenase-homologous genes in deep subseafloor sedimentary metagenomes.</title>
        <authorList>
            <person name="Kawai M."/>
            <person name="Futagami T."/>
            <person name="Toyoda A."/>
            <person name="Takaki Y."/>
            <person name="Nishi S."/>
            <person name="Hori S."/>
            <person name="Arai W."/>
            <person name="Tsubouchi T."/>
            <person name="Morono Y."/>
            <person name="Uchiyama I."/>
            <person name="Ito T."/>
            <person name="Fujiyama A."/>
            <person name="Inagaki F."/>
            <person name="Takami H."/>
        </authorList>
    </citation>
    <scope>NUCLEOTIDE SEQUENCE</scope>
    <source>
        <strain evidence="2">Expedition CK06-06</strain>
    </source>
</reference>
<evidence type="ECO:0000313" key="2">
    <source>
        <dbReference type="EMBL" id="GAG06012.1"/>
    </source>
</evidence>
<gene>
    <name evidence="2" type="ORF">S01H1_44264</name>
</gene>
<dbReference type="PANTHER" id="PTHR33408:SF2">
    <property type="entry name" value="TRANSPOSASE DDE DOMAIN-CONTAINING PROTEIN"/>
    <property type="match status" value="1"/>
</dbReference>